<dbReference type="SUPFAM" id="SSF54593">
    <property type="entry name" value="Glyoxalase/Bleomycin resistance protein/Dihydroxybiphenyl dioxygenase"/>
    <property type="match status" value="1"/>
</dbReference>
<dbReference type="RefSeq" id="WP_002649322.1">
    <property type="nucleotide sequence ID" value="NZ_CP042910.1"/>
</dbReference>
<evidence type="ECO:0000313" key="3">
    <source>
        <dbReference type="Proteomes" id="UP000322887"/>
    </source>
</evidence>
<keyword evidence="3" id="KW-1185">Reference proteome</keyword>
<evidence type="ECO:0000259" key="1">
    <source>
        <dbReference type="PROSITE" id="PS51819"/>
    </source>
</evidence>
<dbReference type="Gene3D" id="3.30.720.110">
    <property type="match status" value="1"/>
</dbReference>
<dbReference type="CDD" id="cd07246">
    <property type="entry name" value="VOC_like"/>
    <property type="match status" value="1"/>
</dbReference>
<dbReference type="InterPro" id="IPR004360">
    <property type="entry name" value="Glyas_Fos-R_dOase_dom"/>
</dbReference>
<dbReference type="GeneID" id="98646826"/>
<accession>A0ABX5YL28</accession>
<dbReference type="Gene3D" id="3.30.720.120">
    <property type="match status" value="1"/>
</dbReference>
<dbReference type="PROSITE" id="PS51819">
    <property type="entry name" value="VOC"/>
    <property type="match status" value="1"/>
</dbReference>
<feature type="domain" description="VOC" evidence="1">
    <location>
        <begin position="10"/>
        <end position="135"/>
    </location>
</feature>
<dbReference type="Pfam" id="PF00903">
    <property type="entry name" value="Glyoxalase"/>
    <property type="match status" value="1"/>
</dbReference>
<reference evidence="2 3" key="1">
    <citation type="submission" date="2019-08" db="EMBL/GenBank/DDBJ databases">
        <title>Deep-cultivation of Planctomycetes and their phenomic and genomic characterization uncovers novel biology.</title>
        <authorList>
            <person name="Wiegand S."/>
            <person name="Jogler M."/>
            <person name="Boedeker C."/>
            <person name="Pinto D."/>
            <person name="Vollmers J."/>
            <person name="Rivas-Marin E."/>
            <person name="Kohn T."/>
            <person name="Peeters S.H."/>
            <person name="Heuer A."/>
            <person name="Rast P."/>
            <person name="Oberbeckmann S."/>
            <person name="Bunk B."/>
            <person name="Jeske O."/>
            <person name="Meyerdierks A."/>
            <person name="Storesund J.E."/>
            <person name="Kallscheuer N."/>
            <person name="Luecker S."/>
            <person name="Lage O.M."/>
            <person name="Pohl T."/>
            <person name="Merkel B.J."/>
            <person name="Hornburger P."/>
            <person name="Mueller R.-W."/>
            <person name="Bruemmer F."/>
            <person name="Labrenz M."/>
            <person name="Spormann A.M."/>
            <person name="Op den Camp H."/>
            <person name="Overmann J."/>
            <person name="Amann R."/>
            <person name="Jetten M.S.M."/>
            <person name="Mascher T."/>
            <person name="Medema M.H."/>
            <person name="Devos D.P."/>
            <person name="Kaster A.-K."/>
            <person name="Ovreas L."/>
            <person name="Rohde M."/>
            <person name="Galperin M.Y."/>
            <person name="Jogler C."/>
        </authorList>
    </citation>
    <scope>NUCLEOTIDE SEQUENCE [LARGE SCALE GENOMIC DNA]</scope>
    <source>
        <strain evidence="2 3">DSM 8797</strain>
    </source>
</reference>
<dbReference type="PANTHER" id="PTHR34109:SF1">
    <property type="entry name" value="VOC DOMAIN-CONTAINING PROTEIN"/>
    <property type="match status" value="1"/>
</dbReference>
<name>A0ABX5YL28_9PLAN</name>
<organism evidence="2 3">
    <name type="scientific">Gimesia maris</name>
    <dbReference type="NCBI Taxonomy" id="122"/>
    <lineage>
        <taxon>Bacteria</taxon>
        <taxon>Pseudomonadati</taxon>
        <taxon>Planctomycetota</taxon>
        <taxon>Planctomycetia</taxon>
        <taxon>Planctomycetales</taxon>
        <taxon>Planctomycetaceae</taxon>
        <taxon>Gimesia</taxon>
    </lineage>
</organism>
<evidence type="ECO:0000313" key="2">
    <source>
        <dbReference type="EMBL" id="QEG16379.1"/>
    </source>
</evidence>
<proteinExistence type="predicted"/>
<sequence>MTNSNPDANQIHEVFPYLRTRDAAAAIDFYQQAFEAVEDFRLTEPGGRIGHAELKFGAATIMVSDEYPEYGIHAPAESALTGSAIHLHVQDVDAMTQQAVQAGATLIMEPADQFYGERAAKIRDPFGHEWLLGSEIEKVTPAEMQRRFNAMFEEGDQEC</sequence>
<dbReference type="PANTHER" id="PTHR34109">
    <property type="entry name" value="BNAUNNG04460D PROTEIN-RELATED"/>
    <property type="match status" value="1"/>
</dbReference>
<gene>
    <name evidence="2" type="ORF">GmarT_22420</name>
</gene>
<protein>
    <submittedName>
        <fullName evidence="2">Glyoxalase-like domain protein</fullName>
    </submittedName>
</protein>
<dbReference type="InterPro" id="IPR037523">
    <property type="entry name" value="VOC_core"/>
</dbReference>
<dbReference type="EMBL" id="CP042910">
    <property type="protein sequence ID" value="QEG16379.1"/>
    <property type="molecule type" value="Genomic_DNA"/>
</dbReference>
<dbReference type="InterPro" id="IPR029068">
    <property type="entry name" value="Glyas_Bleomycin-R_OHBP_Dase"/>
</dbReference>
<dbReference type="Proteomes" id="UP000322887">
    <property type="component" value="Chromosome"/>
</dbReference>